<evidence type="ECO:0000313" key="7">
    <source>
        <dbReference type="Proteomes" id="UP000823823"/>
    </source>
</evidence>
<comment type="caution">
    <text evidence="6">The sequence shown here is derived from an EMBL/GenBank/DDBJ whole genome shotgun (WGS) entry which is preliminary data.</text>
</comment>
<keyword evidence="4" id="KW-0804">Transcription</keyword>
<evidence type="ECO:0000256" key="4">
    <source>
        <dbReference type="ARBA" id="ARBA00023163"/>
    </source>
</evidence>
<feature type="region of interest" description="Disordered" evidence="5">
    <location>
        <begin position="122"/>
        <end position="146"/>
    </location>
</feature>
<dbReference type="GO" id="GO:0045892">
    <property type="term" value="P:negative regulation of DNA-templated transcription"/>
    <property type="evidence" value="ECO:0007669"/>
    <property type="project" value="InterPro"/>
</dbReference>
<reference evidence="6" key="2">
    <citation type="submission" date="2021-04" db="EMBL/GenBank/DDBJ databases">
        <authorList>
            <person name="Gilroy R."/>
        </authorList>
    </citation>
    <scope>NUCLEOTIDE SEQUENCE</scope>
    <source>
        <strain evidence="6">ChiHjej13B12-24818</strain>
    </source>
</reference>
<proteinExistence type="inferred from homology"/>
<name>A0A9D2LFN1_9MICO</name>
<feature type="compositionally biased region" description="Basic and acidic residues" evidence="5">
    <location>
        <begin position="128"/>
        <end position="137"/>
    </location>
</feature>
<dbReference type="AlphaFoldDB" id="A0A9D2LFN1"/>
<evidence type="ECO:0000256" key="5">
    <source>
        <dbReference type="SAM" id="MobiDB-lite"/>
    </source>
</evidence>
<organism evidence="6 7">
    <name type="scientific">Candidatus Brachybacterium merdavium</name>
    <dbReference type="NCBI Taxonomy" id="2838513"/>
    <lineage>
        <taxon>Bacteria</taxon>
        <taxon>Bacillati</taxon>
        <taxon>Actinomycetota</taxon>
        <taxon>Actinomycetes</taxon>
        <taxon>Micrococcales</taxon>
        <taxon>Dermabacteraceae</taxon>
        <taxon>Brachybacterium</taxon>
    </lineage>
</organism>
<protein>
    <submittedName>
        <fullName evidence="6">BlaI/MecI/CopY family transcriptional regulator</fullName>
    </submittedName>
</protein>
<comment type="similarity">
    <text evidence="1">Belongs to the BlaI transcriptional regulatory family.</text>
</comment>
<evidence type="ECO:0000256" key="3">
    <source>
        <dbReference type="ARBA" id="ARBA00023125"/>
    </source>
</evidence>
<accession>A0A9D2LFN1</accession>
<evidence type="ECO:0000313" key="6">
    <source>
        <dbReference type="EMBL" id="HJB11739.1"/>
    </source>
</evidence>
<keyword evidence="2" id="KW-0805">Transcription regulation</keyword>
<dbReference type="Gene3D" id="1.10.10.10">
    <property type="entry name" value="Winged helix-like DNA-binding domain superfamily/Winged helix DNA-binding domain"/>
    <property type="match status" value="1"/>
</dbReference>
<sequence length="146" mass="16105">MTRAAASAHHLGPVPLGALERQVMEVLWDDGDLTVRELISALGDVHAYTTIATVLSNLDRKDMVRSRRDGRSVRYSPRHSRSMHAARAMEHALSTSNDRTASILHFVQTMEPDDVELLREYLQQQEPSGRRGTDGRADAAGQGDGS</sequence>
<dbReference type="EMBL" id="DWZH01000112">
    <property type="protein sequence ID" value="HJB11739.1"/>
    <property type="molecule type" value="Genomic_DNA"/>
</dbReference>
<dbReference type="Pfam" id="PF03965">
    <property type="entry name" value="Penicillinase_R"/>
    <property type="match status" value="1"/>
</dbReference>
<evidence type="ECO:0000256" key="1">
    <source>
        <dbReference type="ARBA" id="ARBA00011046"/>
    </source>
</evidence>
<dbReference type="SUPFAM" id="SSF46785">
    <property type="entry name" value="Winged helix' DNA-binding domain"/>
    <property type="match status" value="1"/>
</dbReference>
<dbReference type="InterPro" id="IPR036388">
    <property type="entry name" value="WH-like_DNA-bd_sf"/>
</dbReference>
<gene>
    <name evidence="6" type="ORF">H9786_14665</name>
</gene>
<reference evidence="6" key="1">
    <citation type="journal article" date="2021" name="PeerJ">
        <title>Extensive microbial diversity within the chicken gut microbiome revealed by metagenomics and culture.</title>
        <authorList>
            <person name="Gilroy R."/>
            <person name="Ravi A."/>
            <person name="Getino M."/>
            <person name="Pursley I."/>
            <person name="Horton D.L."/>
            <person name="Alikhan N.F."/>
            <person name="Baker D."/>
            <person name="Gharbi K."/>
            <person name="Hall N."/>
            <person name="Watson M."/>
            <person name="Adriaenssens E.M."/>
            <person name="Foster-Nyarko E."/>
            <person name="Jarju S."/>
            <person name="Secka A."/>
            <person name="Antonio M."/>
            <person name="Oren A."/>
            <person name="Chaudhuri R.R."/>
            <person name="La Ragione R."/>
            <person name="Hildebrand F."/>
            <person name="Pallen M.J."/>
        </authorList>
    </citation>
    <scope>NUCLEOTIDE SEQUENCE</scope>
    <source>
        <strain evidence="6">ChiHjej13B12-24818</strain>
    </source>
</reference>
<dbReference type="InterPro" id="IPR036390">
    <property type="entry name" value="WH_DNA-bd_sf"/>
</dbReference>
<dbReference type="GO" id="GO:0003677">
    <property type="term" value="F:DNA binding"/>
    <property type="evidence" value="ECO:0007669"/>
    <property type="project" value="UniProtKB-KW"/>
</dbReference>
<evidence type="ECO:0000256" key="2">
    <source>
        <dbReference type="ARBA" id="ARBA00023015"/>
    </source>
</evidence>
<dbReference type="Proteomes" id="UP000823823">
    <property type="component" value="Unassembled WGS sequence"/>
</dbReference>
<keyword evidence="3" id="KW-0238">DNA-binding</keyword>
<dbReference type="InterPro" id="IPR005650">
    <property type="entry name" value="BlaI_family"/>
</dbReference>
<dbReference type="Gene3D" id="6.10.140.850">
    <property type="match status" value="1"/>
</dbReference>